<evidence type="ECO:0000256" key="1">
    <source>
        <dbReference type="SAM" id="MobiDB-lite"/>
    </source>
</evidence>
<proteinExistence type="predicted"/>
<dbReference type="Gene3D" id="2.60.40.2700">
    <property type="match status" value="2"/>
</dbReference>
<feature type="region of interest" description="Disordered" evidence="1">
    <location>
        <begin position="124"/>
        <end position="156"/>
    </location>
</feature>
<sequence>MRARRVLPAILAAGVAFAAASTTSSAQPPSTASAPDALVRVSGTLLATSVERGSPTAWYAVRDGDRLVPVRGAVLGRVRPGSTVTVDVEVPATVSSAAAADRTISIPGLGGRARPHDLSPADLRAASDATPASADSAIGRATTTVPLAPGADPLPVKRLVSSTPRTAAAYTPATRKITYFEVTPRGITREPLSSSQASTQVSSSDAYWRLNSRSTLRLGTPIMRSHYASPYGCADNPFALWEDAANARGWVAEQDSTLALKFPEASYVSGGCSYGLGSVGMDPNSGGYVYFGSYTTSVLAHEVGHNMGLGHANAIACAGGKSDGAYSTGAFSGCGEYEYADYMDVMGPDLGGPPAMLSSPQARHYSTLESAARVLVGTGTTTVTLKPMAGTSGVRVAQITNAITRAVYLVEYRTAAGQDTFASTWVPPGVKVLRHNPYEGSSVLLDASPTGSPDDNSVLTVGRTLRSYDGRITITTLSATSTGATVRVTNSATLSPFTLVTAPRITGTKGVGRLLTASNGTWSPTPTSYSYRWKRNGVSISGATARTYTPTRSDAGRYLTVTVTARRSGYTSKSATSARVGIPIYNTTRPSISGTLRAGSTIAVTNGSWTPTPSTYAYQWYRNGVAISGATSKTYVVRSIDRGQLVKAKVVARRTGYSSGSIYSYSKTIAR</sequence>
<keyword evidence="2" id="KW-0732">Signal</keyword>
<feature type="compositionally biased region" description="Low complexity" evidence="1">
    <location>
        <begin position="126"/>
        <end position="137"/>
    </location>
</feature>
<reference evidence="3 4" key="1">
    <citation type="submission" date="2022-09" db="EMBL/GenBank/DDBJ databases">
        <title>Complete genome sequence of Janibacter terrae strain COS04-44, PCL-degrading bacteria isolated from oil spilled coast.</title>
        <authorList>
            <person name="Park H."/>
            <person name="Kim J.Y."/>
            <person name="An S.H."/>
            <person name="Lee C.M."/>
            <person name="Weon H.-Y."/>
        </authorList>
    </citation>
    <scope>NUCLEOTIDE SEQUENCE [LARGE SCALE GENOMIC DNA]</scope>
    <source>
        <strain evidence="3 4">COS04-44</strain>
    </source>
</reference>
<feature type="chain" id="PRO_5045427930" description="Peptidase M11 gametolysin domain-containing protein" evidence="2">
    <location>
        <begin position="19"/>
        <end position="671"/>
    </location>
</feature>
<gene>
    <name evidence="3" type="ORF">N5P18_01950</name>
</gene>
<accession>A0ABZ2FHJ6</accession>
<name>A0ABZ2FHJ6_9MICO</name>
<evidence type="ECO:0000313" key="4">
    <source>
        <dbReference type="Proteomes" id="UP001381003"/>
    </source>
</evidence>
<keyword evidence="4" id="KW-1185">Reference proteome</keyword>
<organism evidence="3 4">
    <name type="scientific">Janibacter terrae</name>
    <dbReference type="NCBI Taxonomy" id="103817"/>
    <lineage>
        <taxon>Bacteria</taxon>
        <taxon>Bacillati</taxon>
        <taxon>Actinomycetota</taxon>
        <taxon>Actinomycetes</taxon>
        <taxon>Micrococcales</taxon>
        <taxon>Intrasporangiaceae</taxon>
        <taxon>Janibacter</taxon>
    </lineage>
</organism>
<protein>
    <recommendedName>
        <fullName evidence="5">Peptidase M11 gametolysin domain-containing protein</fullName>
    </recommendedName>
</protein>
<dbReference type="RefSeq" id="WP_338538516.1">
    <property type="nucleotide sequence ID" value="NZ_CP104874.1"/>
</dbReference>
<feature type="signal peptide" evidence="2">
    <location>
        <begin position="1"/>
        <end position="18"/>
    </location>
</feature>
<evidence type="ECO:0000313" key="3">
    <source>
        <dbReference type="EMBL" id="WWF05658.1"/>
    </source>
</evidence>
<dbReference type="SUPFAM" id="SSF55486">
    <property type="entry name" value="Metalloproteases ('zincins'), catalytic domain"/>
    <property type="match status" value="1"/>
</dbReference>
<evidence type="ECO:0000256" key="2">
    <source>
        <dbReference type="SAM" id="SignalP"/>
    </source>
</evidence>
<dbReference type="EMBL" id="CP104874">
    <property type="protein sequence ID" value="WWF05658.1"/>
    <property type="molecule type" value="Genomic_DNA"/>
</dbReference>
<dbReference type="Proteomes" id="UP001381003">
    <property type="component" value="Chromosome"/>
</dbReference>
<evidence type="ECO:0008006" key="5">
    <source>
        <dbReference type="Google" id="ProtNLM"/>
    </source>
</evidence>